<dbReference type="PATRIC" id="fig|796944.3.peg.323"/>
<keyword evidence="4" id="KW-1185">Reference proteome</keyword>
<evidence type="ECO:0000256" key="2">
    <source>
        <dbReference type="SAM" id="SignalP"/>
    </source>
</evidence>
<dbReference type="AlphaFoldDB" id="G9WRU0"/>
<dbReference type="Proteomes" id="UP000003527">
    <property type="component" value="Unassembled WGS sequence"/>
</dbReference>
<dbReference type="HOGENOM" id="CLU_479689_0_0_9"/>
<gene>
    <name evidence="3" type="ORF">HMPREF9624_01806</name>
</gene>
<evidence type="ECO:0000256" key="1">
    <source>
        <dbReference type="SAM" id="MobiDB-lite"/>
    </source>
</evidence>
<protein>
    <submittedName>
        <fullName evidence="3">Uncharacterized protein</fullName>
    </submittedName>
</protein>
<feature type="compositionally biased region" description="Polar residues" evidence="1">
    <location>
        <begin position="143"/>
        <end position="155"/>
    </location>
</feature>
<reference evidence="3 4" key="1">
    <citation type="submission" date="2011-08" db="EMBL/GenBank/DDBJ databases">
        <title>The Genome Sequence of Oribacterium sp. ACB7.</title>
        <authorList>
            <consortium name="The Broad Institute Genome Sequencing Platform"/>
            <person name="Earl A."/>
            <person name="Ward D."/>
            <person name="Feldgarden M."/>
            <person name="Gevers D."/>
            <person name="Sizova M."/>
            <person name="Hazen A."/>
            <person name="Epstein S."/>
            <person name="Young S.K."/>
            <person name="Zeng Q."/>
            <person name="Gargeya S."/>
            <person name="Fitzgerald M."/>
            <person name="Haas B."/>
            <person name="Abouelleil A."/>
            <person name="Alvarado L."/>
            <person name="Arachchi H.M."/>
            <person name="Berlin A."/>
            <person name="Brown A."/>
            <person name="Chapman S.B."/>
            <person name="Chen Z."/>
            <person name="Dunbar C."/>
            <person name="Freedman E."/>
            <person name="Gearin G."/>
            <person name="Gellesch M."/>
            <person name="Goldberg J."/>
            <person name="Griggs A."/>
            <person name="Gujja S."/>
            <person name="Heiman D."/>
            <person name="Howarth C."/>
            <person name="Larson L."/>
            <person name="Lui A."/>
            <person name="MacDonald P.J.P."/>
            <person name="Montmayeur A."/>
            <person name="Murphy C."/>
            <person name="Neiman D."/>
            <person name="Pearson M."/>
            <person name="Priest M."/>
            <person name="Roberts A."/>
            <person name="Saif S."/>
            <person name="Shea T."/>
            <person name="Shenoy N."/>
            <person name="Sisk P."/>
            <person name="Stolte C."/>
            <person name="Sykes S."/>
            <person name="Wortman J."/>
            <person name="Nusbaum C."/>
            <person name="Birren B."/>
        </authorList>
    </citation>
    <scope>NUCLEOTIDE SEQUENCE [LARGE SCALE GENOMIC DNA]</scope>
    <source>
        <strain evidence="3 4">ACB7</strain>
    </source>
</reference>
<name>G9WRU0_9FIRM</name>
<feature type="region of interest" description="Disordered" evidence="1">
    <location>
        <begin position="26"/>
        <end position="62"/>
    </location>
</feature>
<sequence>MKLRYRTVAILLLLLCLVPTACKRAEKEDTRKETEEREQTKKKDKEERRGEKEKKAEEDGEEAVLRGLPHILFAVEGETHSDSDYHYLYQIESTKLKLKEGKAFKALDKAFAEYNKEVEELYQKERAELENSSNSSEEAKKNVLSSSGNTPESKTNCELIRADKAIVSVLLSKSTDYTGSGMEYSRSAMNFDTRSGKRLSFSDVVKDTDKFFMLAEKRAKESVGTDTEFPPELLDKIKEKGSELTWTVNQEGVSVYLDIYEYGKSRREPAVLTVYFEEARNVFEERYTKTEEDYVIPLIGDMHLDLDIDGDGKREAVYLKKKSEDANSAYLDFSAVASGRESEPLEGFDGRAYIVKKSGKYYMYVFVSAEDDITLLYRLDLSTMEKKEGEYWATDLSTKYYTWRNEGNIETHRYEEENFSDAAGFCGSGRNDVLSTNSVEIDWVLDKEAYPRPDGNRYRVTSNHVLRTLKDIPAPEVDAKGNVVKESVIPANSYLLFLYSDNESFVDMRIIEEKYVDKENWGGDSSYYKLNDSGQFDYNGPLYRIRMERDMENWITKVNGVEAEELFEGMAYAG</sequence>
<evidence type="ECO:0000313" key="4">
    <source>
        <dbReference type="Proteomes" id="UP000003527"/>
    </source>
</evidence>
<feature type="compositionally biased region" description="Basic and acidic residues" evidence="1">
    <location>
        <begin position="26"/>
        <end position="57"/>
    </location>
</feature>
<accession>G9WRU0</accession>
<feature type="region of interest" description="Disordered" evidence="1">
    <location>
        <begin position="127"/>
        <end position="155"/>
    </location>
</feature>
<feature type="signal peptide" evidence="2">
    <location>
        <begin position="1"/>
        <end position="24"/>
    </location>
</feature>
<feature type="chain" id="PRO_5003527733" evidence="2">
    <location>
        <begin position="25"/>
        <end position="574"/>
    </location>
</feature>
<dbReference type="EMBL" id="AFZD01000004">
    <property type="protein sequence ID" value="EHL14030.1"/>
    <property type="molecule type" value="Genomic_DNA"/>
</dbReference>
<dbReference type="RefSeq" id="WP_009537497.1">
    <property type="nucleotide sequence ID" value="NZ_JH414506.1"/>
</dbReference>
<evidence type="ECO:0000313" key="3">
    <source>
        <dbReference type="EMBL" id="EHL14030.1"/>
    </source>
</evidence>
<proteinExistence type="predicted"/>
<organism evidence="3 4">
    <name type="scientific">Oribacterium asaccharolyticum ACB7</name>
    <dbReference type="NCBI Taxonomy" id="796944"/>
    <lineage>
        <taxon>Bacteria</taxon>
        <taxon>Bacillati</taxon>
        <taxon>Bacillota</taxon>
        <taxon>Clostridia</taxon>
        <taxon>Lachnospirales</taxon>
        <taxon>Lachnospiraceae</taxon>
        <taxon>Oribacterium</taxon>
    </lineage>
</organism>
<keyword evidence="2" id="KW-0732">Signal</keyword>
<comment type="caution">
    <text evidence="3">The sequence shown here is derived from an EMBL/GenBank/DDBJ whole genome shotgun (WGS) entry which is preliminary data.</text>
</comment>